<evidence type="ECO:0000259" key="2">
    <source>
        <dbReference type="Pfam" id="PF24764"/>
    </source>
</evidence>
<name>A0A9P5PJB1_9AGAR</name>
<keyword evidence="4" id="KW-1185">Reference proteome</keyword>
<dbReference type="OrthoDB" id="3013454at2759"/>
<dbReference type="Proteomes" id="UP000772434">
    <property type="component" value="Unassembled WGS sequence"/>
</dbReference>
<feature type="non-terminal residue" evidence="3">
    <location>
        <position position="263"/>
    </location>
</feature>
<dbReference type="EMBL" id="JADNRY010000082">
    <property type="protein sequence ID" value="KAF9066794.1"/>
    <property type="molecule type" value="Genomic_DNA"/>
</dbReference>
<feature type="compositionally biased region" description="Acidic residues" evidence="1">
    <location>
        <begin position="131"/>
        <end position="145"/>
    </location>
</feature>
<sequence>SSTHNTRIERLWVEVGSQFARAWRAFFFRLEDLHGLDRKSPFHLWLLHLLFLGPINDDCAEFVENWNAHPISGKGHDRSPNDLLFLGQLDHGANEDFPELDPSLLRRFYGVQGRPVQRQAHQTGAGHPIEEEQSDTDPEGEDDGSEWMGIDSEHPADEGHGLENEEEEWHGVIDTPKYADPFQDDQTHLVFEAALARLNRSGQIPLGYGIHPSEWDSDGYPSVGTIRSGRKGTKRLEVALPDPIWRPRSVQWVQGLYLMNQLL</sequence>
<protein>
    <recommendedName>
        <fullName evidence="2">Integrase core domain-containing protein</fullName>
    </recommendedName>
</protein>
<proteinExistence type="predicted"/>
<accession>A0A9P5PJB1</accession>
<evidence type="ECO:0000256" key="1">
    <source>
        <dbReference type="SAM" id="MobiDB-lite"/>
    </source>
</evidence>
<comment type="caution">
    <text evidence="3">The sequence shown here is derived from an EMBL/GenBank/DDBJ whole genome shotgun (WGS) entry which is preliminary data.</text>
</comment>
<feature type="region of interest" description="Disordered" evidence="1">
    <location>
        <begin position="116"/>
        <end position="166"/>
    </location>
</feature>
<feature type="non-terminal residue" evidence="3">
    <location>
        <position position="1"/>
    </location>
</feature>
<feature type="domain" description="Integrase core" evidence="2">
    <location>
        <begin position="2"/>
        <end position="91"/>
    </location>
</feature>
<evidence type="ECO:0000313" key="3">
    <source>
        <dbReference type="EMBL" id="KAF9066794.1"/>
    </source>
</evidence>
<organism evidence="3 4">
    <name type="scientific">Rhodocollybia butyracea</name>
    <dbReference type="NCBI Taxonomy" id="206335"/>
    <lineage>
        <taxon>Eukaryota</taxon>
        <taxon>Fungi</taxon>
        <taxon>Dikarya</taxon>
        <taxon>Basidiomycota</taxon>
        <taxon>Agaricomycotina</taxon>
        <taxon>Agaricomycetes</taxon>
        <taxon>Agaricomycetidae</taxon>
        <taxon>Agaricales</taxon>
        <taxon>Marasmiineae</taxon>
        <taxon>Omphalotaceae</taxon>
        <taxon>Rhodocollybia</taxon>
    </lineage>
</organism>
<dbReference type="InterPro" id="IPR058913">
    <property type="entry name" value="Integrase_dom_put"/>
</dbReference>
<reference evidence="3" key="1">
    <citation type="submission" date="2020-11" db="EMBL/GenBank/DDBJ databases">
        <authorList>
            <consortium name="DOE Joint Genome Institute"/>
            <person name="Ahrendt S."/>
            <person name="Riley R."/>
            <person name="Andreopoulos W."/>
            <person name="Labutti K."/>
            <person name="Pangilinan J."/>
            <person name="Ruiz-Duenas F.J."/>
            <person name="Barrasa J.M."/>
            <person name="Sanchez-Garcia M."/>
            <person name="Camarero S."/>
            <person name="Miyauchi S."/>
            <person name="Serrano A."/>
            <person name="Linde D."/>
            <person name="Babiker R."/>
            <person name="Drula E."/>
            <person name="Ayuso-Fernandez I."/>
            <person name="Pacheco R."/>
            <person name="Padilla G."/>
            <person name="Ferreira P."/>
            <person name="Barriuso J."/>
            <person name="Kellner H."/>
            <person name="Castanera R."/>
            <person name="Alfaro M."/>
            <person name="Ramirez L."/>
            <person name="Pisabarro A.G."/>
            <person name="Kuo A."/>
            <person name="Tritt A."/>
            <person name="Lipzen A."/>
            <person name="He G."/>
            <person name="Yan M."/>
            <person name="Ng V."/>
            <person name="Cullen D."/>
            <person name="Martin F."/>
            <person name="Rosso M.-N."/>
            <person name="Henrissat B."/>
            <person name="Hibbett D."/>
            <person name="Martinez A.T."/>
            <person name="Grigoriev I.V."/>
        </authorList>
    </citation>
    <scope>NUCLEOTIDE SEQUENCE</scope>
    <source>
        <strain evidence="3">AH 40177</strain>
    </source>
</reference>
<gene>
    <name evidence="3" type="ORF">BDP27DRAFT_1145645</name>
</gene>
<evidence type="ECO:0000313" key="4">
    <source>
        <dbReference type="Proteomes" id="UP000772434"/>
    </source>
</evidence>
<feature type="compositionally biased region" description="Basic and acidic residues" evidence="1">
    <location>
        <begin position="151"/>
        <end position="163"/>
    </location>
</feature>
<dbReference type="AlphaFoldDB" id="A0A9P5PJB1"/>
<dbReference type="Pfam" id="PF24764">
    <property type="entry name" value="rva_4"/>
    <property type="match status" value="1"/>
</dbReference>